<dbReference type="Gene3D" id="1.10.530.40">
    <property type="match status" value="1"/>
</dbReference>
<keyword evidence="4 7" id="KW-0378">Hydrolase</keyword>
<evidence type="ECO:0000256" key="3">
    <source>
        <dbReference type="ARBA" id="ARBA00022638"/>
    </source>
</evidence>
<dbReference type="eggNOG" id="COG3409">
    <property type="taxonomic scope" value="Bacteria"/>
</dbReference>
<dbReference type="AlphaFoldDB" id="U5MVX1"/>
<proteinExistence type="inferred from homology"/>
<keyword evidence="6 7" id="KW-0326">Glycosidase</keyword>
<accession>U5MVX1</accession>
<dbReference type="InterPro" id="IPR023347">
    <property type="entry name" value="Lysozyme_dom_sf"/>
</dbReference>
<dbReference type="InterPro" id="IPR034690">
    <property type="entry name" value="Endolysin_T4_type"/>
</dbReference>
<protein>
    <recommendedName>
        <fullName evidence="7">Lysozyme</fullName>
        <ecNumber evidence="7">3.2.1.17</ecNumber>
    </recommendedName>
</protein>
<dbReference type="GeneID" id="55477011"/>
<dbReference type="InterPro" id="IPR051018">
    <property type="entry name" value="Bacteriophage_GH24"/>
</dbReference>
<keyword evidence="2 7" id="KW-0929">Antimicrobial</keyword>
<name>U5MVX1_CLOSA</name>
<feature type="domain" description="Peptidoglycan binding-like" evidence="8">
    <location>
        <begin position="67"/>
        <end position="119"/>
    </location>
</feature>
<dbReference type="InterPro" id="IPR033907">
    <property type="entry name" value="Endolysin_autolysin"/>
</dbReference>
<dbReference type="Gene3D" id="1.10.101.10">
    <property type="entry name" value="PGBD-like superfamily/PGBD"/>
    <property type="match status" value="2"/>
</dbReference>
<dbReference type="eggNOG" id="COG3772">
    <property type="taxonomic scope" value="Bacteria"/>
</dbReference>
<dbReference type="EMBL" id="CP006721">
    <property type="protein sequence ID" value="AGX44693.1"/>
    <property type="molecule type" value="Genomic_DNA"/>
</dbReference>
<reference evidence="9 10" key="1">
    <citation type="journal article" date="2013" name="Genome Announc.">
        <title>Complete Genome Sequence of the Solvent Producer Clostridium saccharobutylicum NCP262 (DSM 13864).</title>
        <authorList>
            <person name="Poehlein A."/>
            <person name="Hartwich K."/>
            <person name="Krabben P."/>
            <person name="Ehrenreich A."/>
            <person name="Liebl W."/>
            <person name="Durre P."/>
            <person name="Gottschalk G."/>
            <person name="Daniel R."/>
        </authorList>
    </citation>
    <scope>NUCLEOTIDE SEQUENCE [LARGE SCALE GENOMIC DNA]</scope>
    <source>
        <strain evidence="9">DSM 13864</strain>
    </source>
</reference>
<gene>
    <name evidence="9" type="ORF">CLSA_c37320</name>
</gene>
<comment type="catalytic activity">
    <reaction evidence="1 7">
        <text>Hydrolysis of (1-&gt;4)-beta-linkages between N-acetylmuramic acid and N-acetyl-D-glucosamine residues in a peptidoglycan and between N-acetyl-D-glucosamine residues in chitodextrins.</text>
        <dbReference type="EC" id="3.2.1.17"/>
    </reaction>
</comment>
<evidence type="ECO:0000313" key="9">
    <source>
        <dbReference type="EMBL" id="AGX44693.1"/>
    </source>
</evidence>
<dbReference type="GO" id="GO:0016998">
    <property type="term" value="P:cell wall macromolecule catabolic process"/>
    <property type="evidence" value="ECO:0007669"/>
    <property type="project" value="InterPro"/>
</dbReference>
<dbReference type="InterPro" id="IPR002477">
    <property type="entry name" value="Peptidoglycan-bd-like"/>
</dbReference>
<evidence type="ECO:0000256" key="5">
    <source>
        <dbReference type="ARBA" id="ARBA00023200"/>
    </source>
</evidence>
<sequence length="291" mass="31130">MLLQKGSSGSYVTYLQYGLKIMCCNPGSIDGQFGAGTYNAVVKYQNLKGLSADGIVGDGTWGRLKTDITQVQQALNNKGYSVGVDGVAGPGTYNAVVSFQSAHNLSADGMVGPATWAALRGSVTPTPTPVPNPGTPTNGTVSSALVEFVKSYEGFSATPYYDSVGVRTIGYGSTHGWIMNRSSVTVAEATQALMEEINSMAAQIKRNLDSKGVSLTQQQFDALCSFAYNCGTGALFSSTLYKRICAGVRDTSLKANFEAWCHGNGQVIQGLLNRRREEFDMFMYGDYTRNL</sequence>
<dbReference type="InterPro" id="IPR036365">
    <property type="entry name" value="PGBD-like_sf"/>
</dbReference>
<dbReference type="HAMAP" id="MF_04110">
    <property type="entry name" value="ENDOLYSIN_T4"/>
    <property type="match status" value="1"/>
</dbReference>
<evidence type="ECO:0000313" key="10">
    <source>
        <dbReference type="Proteomes" id="UP000017118"/>
    </source>
</evidence>
<dbReference type="GO" id="GO:0003796">
    <property type="term" value="F:lysozyme activity"/>
    <property type="evidence" value="ECO:0007669"/>
    <property type="project" value="UniProtKB-EC"/>
</dbReference>
<keyword evidence="3 7" id="KW-0081">Bacteriolytic enzyme</keyword>
<dbReference type="CDD" id="cd00737">
    <property type="entry name" value="lyz_endolysin_autolysin"/>
    <property type="match status" value="1"/>
</dbReference>
<evidence type="ECO:0000256" key="7">
    <source>
        <dbReference type="RuleBase" id="RU003788"/>
    </source>
</evidence>
<organism evidence="9 10">
    <name type="scientific">Clostridium saccharobutylicum DSM 13864</name>
    <dbReference type="NCBI Taxonomy" id="1345695"/>
    <lineage>
        <taxon>Bacteria</taxon>
        <taxon>Bacillati</taxon>
        <taxon>Bacillota</taxon>
        <taxon>Clostridia</taxon>
        <taxon>Eubacteriales</taxon>
        <taxon>Clostridiaceae</taxon>
        <taxon>Clostridium</taxon>
    </lineage>
</organism>
<dbReference type="InterPro" id="IPR036366">
    <property type="entry name" value="PGBDSf"/>
</dbReference>
<comment type="similarity">
    <text evidence="7">Belongs to the glycosyl hydrolase 24 family.</text>
</comment>
<keyword evidence="10" id="KW-1185">Reference proteome</keyword>
<dbReference type="Pfam" id="PF01471">
    <property type="entry name" value="PG_binding_1"/>
    <property type="match status" value="2"/>
</dbReference>
<dbReference type="OrthoDB" id="529831at2"/>
<dbReference type="PANTHER" id="PTHR38107:SF3">
    <property type="entry name" value="LYSOZYME RRRD-RELATED"/>
    <property type="match status" value="1"/>
</dbReference>
<dbReference type="GO" id="GO:0009253">
    <property type="term" value="P:peptidoglycan catabolic process"/>
    <property type="evidence" value="ECO:0007669"/>
    <property type="project" value="InterPro"/>
</dbReference>
<dbReference type="InterPro" id="IPR023346">
    <property type="entry name" value="Lysozyme-like_dom_sf"/>
</dbReference>
<feature type="domain" description="Peptidoglycan binding-like" evidence="8">
    <location>
        <begin position="9"/>
        <end position="64"/>
    </location>
</feature>
<dbReference type="HOGENOM" id="CLU_054349_0_0_9"/>
<dbReference type="GO" id="GO:0031640">
    <property type="term" value="P:killing of cells of another organism"/>
    <property type="evidence" value="ECO:0007669"/>
    <property type="project" value="UniProtKB-KW"/>
</dbReference>
<dbReference type="KEGG" id="csb:CLSA_c37320"/>
<dbReference type="GO" id="GO:0042742">
    <property type="term" value="P:defense response to bacterium"/>
    <property type="evidence" value="ECO:0007669"/>
    <property type="project" value="UniProtKB-KW"/>
</dbReference>
<evidence type="ECO:0000256" key="4">
    <source>
        <dbReference type="ARBA" id="ARBA00022801"/>
    </source>
</evidence>
<evidence type="ECO:0000256" key="1">
    <source>
        <dbReference type="ARBA" id="ARBA00000632"/>
    </source>
</evidence>
<evidence type="ECO:0000259" key="8">
    <source>
        <dbReference type="Pfam" id="PF01471"/>
    </source>
</evidence>
<dbReference type="PANTHER" id="PTHR38107">
    <property type="match status" value="1"/>
</dbReference>
<dbReference type="SUPFAM" id="SSF53955">
    <property type="entry name" value="Lysozyme-like"/>
    <property type="match status" value="1"/>
</dbReference>
<dbReference type="Proteomes" id="UP000017118">
    <property type="component" value="Chromosome"/>
</dbReference>
<evidence type="ECO:0000256" key="2">
    <source>
        <dbReference type="ARBA" id="ARBA00022529"/>
    </source>
</evidence>
<dbReference type="PATRIC" id="fig|1345695.10.peg.832"/>
<keyword evidence="5" id="KW-1035">Host cytoplasm</keyword>
<evidence type="ECO:0000256" key="6">
    <source>
        <dbReference type="ARBA" id="ARBA00023295"/>
    </source>
</evidence>
<dbReference type="EC" id="3.2.1.17" evidence="7"/>
<dbReference type="Pfam" id="PF00959">
    <property type="entry name" value="Phage_lysozyme"/>
    <property type="match status" value="1"/>
</dbReference>
<dbReference type="InterPro" id="IPR002196">
    <property type="entry name" value="Glyco_hydro_24"/>
</dbReference>
<dbReference type="SUPFAM" id="SSF47090">
    <property type="entry name" value="PGBD-like"/>
    <property type="match status" value="2"/>
</dbReference>
<dbReference type="RefSeq" id="WP_022748504.1">
    <property type="nucleotide sequence ID" value="NC_022571.1"/>
</dbReference>